<evidence type="ECO:0000313" key="4">
    <source>
        <dbReference type="Proteomes" id="UP000007590"/>
    </source>
</evidence>
<organism evidence="3 4">
    <name type="scientific">Solitalea canadensis (strain ATCC 29591 / DSM 3403 / JCM 21819 / LMG 8368 / NBRC 15130 / NCIMB 12057 / USAM 9D)</name>
    <name type="common">Flexibacter canadensis</name>
    <dbReference type="NCBI Taxonomy" id="929556"/>
    <lineage>
        <taxon>Bacteria</taxon>
        <taxon>Pseudomonadati</taxon>
        <taxon>Bacteroidota</taxon>
        <taxon>Sphingobacteriia</taxon>
        <taxon>Sphingobacteriales</taxon>
        <taxon>Sphingobacteriaceae</taxon>
        <taxon>Solitalea</taxon>
    </lineage>
</organism>
<dbReference type="Proteomes" id="UP000007590">
    <property type="component" value="Chromosome"/>
</dbReference>
<dbReference type="STRING" id="929556.Solca_2469"/>
<evidence type="ECO:0000313" key="3">
    <source>
        <dbReference type="EMBL" id="AFD07509.1"/>
    </source>
</evidence>
<feature type="domain" description="Bacterial toxin 33" evidence="2">
    <location>
        <begin position="804"/>
        <end position="868"/>
    </location>
</feature>
<dbReference type="EMBL" id="CP003349">
    <property type="protein sequence ID" value="AFD07509.1"/>
    <property type="molecule type" value="Genomic_DNA"/>
</dbReference>
<feature type="compositionally biased region" description="Basic and acidic residues" evidence="1">
    <location>
        <begin position="790"/>
        <end position="813"/>
    </location>
</feature>
<sequence length="915" mass="102495">MASSIGAALTTVKGNSLIFLARTSRLVNSSLLKQFFKRDNWVNANGTKGTTEEFKDKEGRVVLKRTYDDAGTVLSTQYVYDDFGNLRYVIPPAVTATTITENDATFNELVYAYHYDGRQRVVEKKIPAKGWEFIVYNKLDRVVLVQDAVQRGKNQWSFSKYDAIGRVILTGLVNNSSHTRATLQPAVDGQTVNLWEDRDGSSLGYTERAYPLTSDSRVDILIVNYYDNYSFPGNPFGAPTGEQSLMTRTLLTGTKVKVLDGGTTYLWTVNFYDKEGRVIQSKSTNYLSGQDVVDNTYDFPGQLKISKRTHIVSGKAPLEITTRYEYDHMGRRINTYELIGSDPTKEVLLASYKYNELGQQIKKQLHSENNGSSYLQTVDYAYNIRGWLTKINDANLTDITDQFGLELKYNGNGAASQYNGNISEMTWKNRNPNATTQKAYQFGYDKLNRLLLATSTIGSNFNEVLTYDVMGNIKTLKRNGGSTSLIDDLTYTYKNGNLSNRLESVDDQSANSFGQRKGLTSYDYSDPNGNLIASSNTTDQTRNLSITYNYLNLPKQIKVNNQAIDYTYDAIGRKLRKVSGGVTIDYVGGIHYKAGALEFIQTEEGIARNLTSSYQYQYNLTDHLGNVRATIIKGSQGVETIQESSYYVFGMSQSEWVSGAKNKYLYNGKEQQDDFDLNQYDYGARFYDPVLGRWHIIDPLAELMRRYSPYNYGFDSPVRFLDPDGMAPGSFFDRRNDYDDRSISCGLSPHDRRFFDRTQIDDNGLNIIIPDIISKIDNDKSVIYKAGGDGGKKDKGKEVEKDRNPAQDKPLSDGEIELLEKNGFNHRDKSMNGKRGGRLDLWKDGEGNVYEKPKGNKGPGEPIGYNLKDLKSTVVKTAVGVTVAVVVYEVFKWGAAIILAPETGGASLAGASVLP</sequence>
<gene>
    <name evidence="3" type="ordered locus">Solca_2469</name>
</gene>
<dbReference type="HOGENOM" id="CLU_004466_0_1_10"/>
<dbReference type="InterPro" id="IPR029110">
    <property type="entry name" value="Ntox33"/>
</dbReference>
<feature type="region of interest" description="Disordered" evidence="1">
    <location>
        <begin position="786"/>
        <end position="813"/>
    </location>
</feature>
<dbReference type="Pfam" id="PF15533">
    <property type="entry name" value="Ntox33"/>
    <property type="match status" value="1"/>
</dbReference>
<dbReference type="InterPro" id="IPR022385">
    <property type="entry name" value="Rhs_assc_core"/>
</dbReference>
<protein>
    <submittedName>
        <fullName evidence="3">RHS repeat-associated core domain protein</fullName>
    </submittedName>
</protein>
<accession>H8KRI4</accession>
<dbReference type="NCBIfam" id="TIGR03696">
    <property type="entry name" value="Rhs_assc_core"/>
    <property type="match status" value="1"/>
</dbReference>
<name>H8KRI4_SOLCM</name>
<proteinExistence type="predicted"/>
<evidence type="ECO:0000256" key="1">
    <source>
        <dbReference type="SAM" id="MobiDB-lite"/>
    </source>
</evidence>
<reference evidence="3" key="1">
    <citation type="submission" date="2012-02" db="EMBL/GenBank/DDBJ databases">
        <title>The complete genome of Solitalea canadensis DSM 3403.</title>
        <authorList>
            <consortium name="US DOE Joint Genome Institute (JGI-PGF)"/>
            <person name="Lucas S."/>
            <person name="Copeland A."/>
            <person name="Lapidus A."/>
            <person name="Glavina del Rio T."/>
            <person name="Dalin E."/>
            <person name="Tice H."/>
            <person name="Bruce D."/>
            <person name="Goodwin L."/>
            <person name="Pitluck S."/>
            <person name="Peters L."/>
            <person name="Ovchinnikova G."/>
            <person name="Lu M."/>
            <person name="Kyrpides N."/>
            <person name="Mavromatis K."/>
            <person name="Ivanova N."/>
            <person name="Brettin T."/>
            <person name="Detter J.C."/>
            <person name="Han C."/>
            <person name="Larimer F."/>
            <person name="Land M."/>
            <person name="Hauser L."/>
            <person name="Markowitz V."/>
            <person name="Cheng J.-F."/>
            <person name="Hugenholtz P."/>
            <person name="Woyke T."/>
            <person name="Wu D."/>
            <person name="Spring S."/>
            <person name="Schroeder M."/>
            <person name="Kopitz M."/>
            <person name="Brambilla E."/>
            <person name="Klenk H.-P."/>
            <person name="Eisen J.A."/>
        </authorList>
    </citation>
    <scope>NUCLEOTIDE SEQUENCE</scope>
    <source>
        <strain evidence="3">DSM 3403</strain>
    </source>
</reference>
<dbReference type="eggNOG" id="COG3209">
    <property type="taxonomic scope" value="Bacteria"/>
</dbReference>
<evidence type="ECO:0000259" key="2">
    <source>
        <dbReference type="Pfam" id="PF15533"/>
    </source>
</evidence>
<dbReference type="AlphaFoldDB" id="H8KRI4"/>
<dbReference type="KEGG" id="scn:Solca_2469"/>
<dbReference type="Gene3D" id="2.180.10.10">
    <property type="entry name" value="RHS repeat-associated core"/>
    <property type="match status" value="1"/>
</dbReference>
<keyword evidence="4" id="KW-1185">Reference proteome</keyword>